<dbReference type="OrthoDB" id="106212at2157"/>
<keyword evidence="2" id="KW-1185">Reference proteome</keyword>
<gene>
    <name evidence="1" type="ordered locus">Mmah_0772</name>
</gene>
<accession>D5EAU5</accession>
<dbReference type="GeneID" id="8982933"/>
<organism evidence="1 2">
    <name type="scientific">Methanohalophilus mahii (strain ATCC 35705 / DSM 5219 / SLP)</name>
    <dbReference type="NCBI Taxonomy" id="547558"/>
    <lineage>
        <taxon>Archaea</taxon>
        <taxon>Methanobacteriati</taxon>
        <taxon>Methanobacteriota</taxon>
        <taxon>Stenosarchaea group</taxon>
        <taxon>Methanomicrobia</taxon>
        <taxon>Methanosarcinales</taxon>
        <taxon>Methanosarcinaceae</taxon>
        <taxon>Methanohalophilus</taxon>
    </lineage>
</organism>
<dbReference type="Proteomes" id="UP000001059">
    <property type="component" value="Chromosome"/>
</dbReference>
<dbReference type="EMBL" id="CP001994">
    <property type="protein sequence ID" value="ADE36296.1"/>
    <property type="molecule type" value="Genomic_DNA"/>
</dbReference>
<dbReference type="InterPro" id="IPR011009">
    <property type="entry name" value="Kinase-like_dom_sf"/>
</dbReference>
<evidence type="ECO:0008006" key="3">
    <source>
        <dbReference type="Google" id="ProtNLM"/>
    </source>
</evidence>
<dbReference type="RefSeq" id="WP_013037239.1">
    <property type="nucleotide sequence ID" value="NC_014002.1"/>
</dbReference>
<evidence type="ECO:0000313" key="2">
    <source>
        <dbReference type="Proteomes" id="UP000001059"/>
    </source>
</evidence>
<sequence length="315" mass="37531">MSGKYLGKIKPGDPFRDWLIHILGKRIKNKECSVRVFQFAASHMVRRYEFKGEGFSVMGKFFNRPLGFIREYDPDRAMVNEYYKLKEISRIIDIPETIAINRDFDCVLITEYISGKPLYKYFEEEYGLYESLTAVARLLRTLHDKTRMHYDKEKEFVMYSKNLNYLNPDHHTRKIYEELMGKWWYCSFLDLGYGCQIHHDATPANYLLHRGWAYAIDFELSVDHANPIHDPGILSAEIKNFFALKGEDRRGEPYIGHFLWEYSKNLEEFHRITRILPFYMSYGLLRIARGEKNEGHRKYLLREAEGCLRSIERNK</sequence>
<reference evidence="1 2" key="1">
    <citation type="submission" date="2010-03" db="EMBL/GenBank/DDBJ databases">
        <title>The complete genome of Methanohalophilus mahii DSM 5219.</title>
        <authorList>
            <consortium name="US DOE Joint Genome Institute (JGI-PGF)"/>
            <person name="Lucas S."/>
            <person name="Copeland A."/>
            <person name="Lapidus A."/>
            <person name="Glavina del Rio T."/>
            <person name="Dalin E."/>
            <person name="Tice H."/>
            <person name="Bruce D."/>
            <person name="Goodwin L."/>
            <person name="Pitluck S."/>
            <person name="Kyrpides N."/>
            <person name="Mavromatis K."/>
            <person name="Ivanova N."/>
            <person name="Lykidis A."/>
            <person name="Saunders E."/>
            <person name="Brettin T."/>
            <person name="Detter J.C."/>
            <person name="Han C."/>
            <person name="Land M."/>
            <person name="Hauser L."/>
            <person name="Markowitz V."/>
            <person name="Cheng J.-F."/>
            <person name="Hugenholtz P."/>
            <person name="Woyke T."/>
            <person name="Wu D."/>
            <person name="Spring S."/>
            <person name="Schneider S."/>
            <person name="Schroeder M."/>
            <person name="Klenk H.-P."/>
            <person name="Eisen J.A."/>
        </authorList>
    </citation>
    <scope>NUCLEOTIDE SEQUENCE [LARGE SCALE GENOMIC DNA]</scope>
    <source>
        <strain evidence="2">ATCC 35705 / DSM 5219 / SLP</strain>
    </source>
</reference>
<dbReference type="SUPFAM" id="SSF56112">
    <property type="entry name" value="Protein kinase-like (PK-like)"/>
    <property type="match status" value="1"/>
</dbReference>
<protein>
    <recommendedName>
        <fullName evidence="3">Aminoglycoside phosphotransferase</fullName>
    </recommendedName>
</protein>
<name>D5EAU5_METMS</name>
<dbReference type="HOGENOM" id="CLU_071272_0_0_2"/>
<proteinExistence type="predicted"/>
<dbReference type="STRING" id="547558.Mmah_0772"/>
<dbReference type="KEGG" id="mmh:Mmah_0772"/>
<evidence type="ECO:0000313" key="1">
    <source>
        <dbReference type="EMBL" id="ADE36296.1"/>
    </source>
</evidence>
<dbReference type="AlphaFoldDB" id="D5EAU5"/>